<dbReference type="PANTHER" id="PTHR44090">
    <property type="entry name" value="WD REPEAT-CONTAINING PROTEIN 61"/>
    <property type="match status" value="1"/>
</dbReference>
<dbReference type="InterPro" id="IPR015943">
    <property type="entry name" value="WD40/YVTN_repeat-like_dom_sf"/>
</dbReference>
<feature type="repeat" description="WD" evidence="3">
    <location>
        <begin position="277"/>
        <end position="309"/>
    </location>
</feature>
<dbReference type="Gene3D" id="2.130.10.10">
    <property type="entry name" value="YVTN repeat-like/Quinoprotein amine dehydrogenase"/>
    <property type="match status" value="1"/>
</dbReference>
<keyword evidence="2" id="KW-0677">Repeat</keyword>
<dbReference type="Proteomes" id="UP000837857">
    <property type="component" value="Chromosome 19"/>
</dbReference>
<evidence type="ECO:0008006" key="6">
    <source>
        <dbReference type="Google" id="ProtNLM"/>
    </source>
</evidence>
<keyword evidence="1 3" id="KW-0853">WD repeat</keyword>
<dbReference type="SMART" id="SM00320">
    <property type="entry name" value="WD40"/>
    <property type="match status" value="7"/>
</dbReference>
<evidence type="ECO:0000256" key="2">
    <source>
        <dbReference type="ARBA" id="ARBA00022737"/>
    </source>
</evidence>
<evidence type="ECO:0000256" key="3">
    <source>
        <dbReference type="PROSITE-ProRule" id="PRU00221"/>
    </source>
</evidence>
<dbReference type="Pfam" id="PF00400">
    <property type="entry name" value="WD40"/>
    <property type="match status" value="7"/>
</dbReference>
<evidence type="ECO:0000313" key="5">
    <source>
        <dbReference type="Proteomes" id="UP000837857"/>
    </source>
</evidence>
<evidence type="ECO:0000313" key="4">
    <source>
        <dbReference type="EMBL" id="CAH2049186.1"/>
    </source>
</evidence>
<accession>A0ABN8I5P4</accession>
<feature type="repeat" description="WD" evidence="3">
    <location>
        <begin position="68"/>
        <end position="109"/>
    </location>
</feature>
<name>A0ABN8I5P4_9NEOP</name>
<dbReference type="EMBL" id="OW152831">
    <property type="protein sequence ID" value="CAH2049186.1"/>
    <property type="molecule type" value="Genomic_DNA"/>
</dbReference>
<dbReference type="CDD" id="cd00200">
    <property type="entry name" value="WD40"/>
    <property type="match status" value="1"/>
</dbReference>
<protein>
    <recommendedName>
        <fullName evidence="6">WD repeat domain 61</fullName>
    </recommendedName>
</protein>
<organism evidence="4 5">
    <name type="scientific">Iphiclides podalirius</name>
    <name type="common">scarce swallowtail</name>
    <dbReference type="NCBI Taxonomy" id="110791"/>
    <lineage>
        <taxon>Eukaryota</taxon>
        <taxon>Metazoa</taxon>
        <taxon>Ecdysozoa</taxon>
        <taxon>Arthropoda</taxon>
        <taxon>Hexapoda</taxon>
        <taxon>Insecta</taxon>
        <taxon>Pterygota</taxon>
        <taxon>Neoptera</taxon>
        <taxon>Endopterygota</taxon>
        <taxon>Lepidoptera</taxon>
        <taxon>Glossata</taxon>
        <taxon>Ditrysia</taxon>
        <taxon>Papilionoidea</taxon>
        <taxon>Papilionidae</taxon>
        <taxon>Papilioninae</taxon>
        <taxon>Iphiclides</taxon>
    </lineage>
</organism>
<dbReference type="InterPro" id="IPR036322">
    <property type="entry name" value="WD40_repeat_dom_sf"/>
</dbReference>
<dbReference type="InterPro" id="IPR019775">
    <property type="entry name" value="WD40_repeat_CS"/>
</dbReference>
<proteinExistence type="predicted"/>
<dbReference type="PROSITE" id="PS00678">
    <property type="entry name" value="WD_REPEATS_1"/>
    <property type="match status" value="1"/>
</dbReference>
<reference evidence="4" key="1">
    <citation type="submission" date="2022-03" db="EMBL/GenBank/DDBJ databases">
        <authorList>
            <person name="Martin H S."/>
        </authorList>
    </citation>
    <scope>NUCLEOTIDE SEQUENCE</scope>
</reference>
<dbReference type="PROSITE" id="PS50294">
    <property type="entry name" value="WD_REPEATS_REGION"/>
    <property type="match status" value="2"/>
</dbReference>
<gene>
    <name evidence="4" type="ORF">IPOD504_LOCUS6664</name>
</gene>
<dbReference type="SUPFAM" id="SSF50978">
    <property type="entry name" value="WD40 repeat-like"/>
    <property type="match status" value="1"/>
</dbReference>
<dbReference type="InterPro" id="IPR051510">
    <property type="entry name" value="SKI8"/>
</dbReference>
<evidence type="ECO:0000256" key="1">
    <source>
        <dbReference type="ARBA" id="ARBA00022574"/>
    </source>
</evidence>
<dbReference type="InterPro" id="IPR001680">
    <property type="entry name" value="WD40_rpt"/>
</dbReference>
<feature type="repeat" description="WD" evidence="3">
    <location>
        <begin position="194"/>
        <end position="226"/>
    </location>
</feature>
<feature type="non-terminal residue" evidence="4">
    <location>
        <position position="1"/>
    </location>
</feature>
<sequence>MPSEAVYSLYIKRENAHEDPIYSCAWTQASTSSDPKAPKKDFIATGGLDCLVKVWQVEKNKLEILHELHGHAMAVMSVAVSPDGHTLATVSIDSTLIIWDLVSGNKVHEIQSGATDMWKVAFSPDGTQVVSGSHSGKILIYGIEKGIVDRVLDTRGKFAVCVDWSSDGKYICSGAVDGTVCIFNVAQGKLIHTVEAHAQTVRSVAFSQNSQSIVTASNDGYVKVYNAASANFQCEVNLKSWVLSACFSKEGRRVAAATADGCVHFISLDNMNTLKSFKEHANMVCEVQFNPAGVRLVSVSKDKCINIYECPVPPKQSKK</sequence>
<dbReference type="PROSITE" id="PS50082">
    <property type="entry name" value="WD_REPEATS_2"/>
    <property type="match status" value="3"/>
</dbReference>
<keyword evidence="5" id="KW-1185">Reference proteome</keyword>
<dbReference type="PANTHER" id="PTHR44090:SF1">
    <property type="entry name" value="SUPERKILLER COMPLEX PROTEIN 8"/>
    <property type="match status" value="1"/>
</dbReference>